<evidence type="ECO:0000313" key="2">
    <source>
        <dbReference type="Proteomes" id="UP000634136"/>
    </source>
</evidence>
<dbReference type="AlphaFoldDB" id="A0A834WVV2"/>
<evidence type="ECO:0000313" key="1">
    <source>
        <dbReference type="EMBL" id="KAF7833224.1"/>
    </source>
</evidence>
<dbReference type="EMBL" id="JAAIUW010000005">
    <property type="protein sequence ID" value="KAF7833224.1"/>
    <property type="molecule type" value="Genomic_DNA"/>
</dbReference>
<dbReference type="OrthoDB" id="1470350at2759"/>
<sequence length="131" mass="15038">MLVASRLSCFLNNAAFMQIGRKHHGAIGVPVFLKWDEHSSVVDMVLLSMLSGLDLIWIGGIVVRDKVLIPLEKWTQFLSKILDFHDLAQFMHACNYIQQDQEEILKTRQQDQKALNLKEIKKMVFLAKIST</sequence>
<keyword evidence="2" id="KW-1185">Reference proteome</keyword>
<organism evidence="1 2">
    <name type="scientific">Senna tora</name>
    <dbReference type="NCBI Taxonomy" id="362788"/>
    <lineage>
        <taxon>Eukaryota</taxon>
        <taxon>Viridiplantae</taxon>
        <taxon>Streptophyta</taxon>
        <taxon>Embryophyta</taxon>
        <taxon>Tracheophyta</taxon>
        <taxon>Spermatophyta</taxon>
        <taxon>Magnoliopsida</taxon>
        <taxon>eudicotyledons</taxon>
        <taxon>Gunneridae</taxon>
        <taxon>Pentapetalae</taxon>
        <taxon>rosids</taxon>
        <taxon>fabids</taxon>
        <taxon>Fabales</taxon>
        <taxon>Fabaceae</taxon>
        <taxon>Caesalpinioideae</taxon>
        <taxon>Cassia clade</taxon>
        <taxon>Senna</taxon>
    </lineage>
</organism>
<accession>A0A834WVV2</accession>
<dbReference type="Proteomes" id="UP000634136">
    <property type="component" value="Unassembled WGS sequence"/>
</dbReference>
<reference evidence="1" key="1">
    <citation type="submission" date="2020-09" db="EMBL/GenBank/DDBJ databases">
        <title>Genome-Enabled Discovery of Anthraquinone Biosynthesis in Senna tora.</title>
        <authorList>
            <person name="Kang S.-H."/>
            <person name="Pandey R.P."/>
            <person name="Lee C.-M."/>
            <person name="Sim J.-S."/>
            <person name="Jeong J.-T."/>
            <person name="Choi B.-S."/>
            <person name="Jung M."/>
            <person name="Ginzburg D."/>
            <person name="Zhao K."/>
            <person name="Won S.Y."/>
            <person name="Oh T.-J."/>
            <person name="Yu Y."/>
            <person name="Kim N.-H."/>
            <person name="Lee O.R."/>
            <person name="Lee T.-H."/>
            <person name="Bashyal P."/>
            <person name="Kim T.-S."/>
            <person name="Lee W.-H."/>
            <person name="Kawkins C."/>
            <person name="Kim C.-K."/>
            <person name="Kim J.S."/>
            <person name="Ahn B.O."/>
            <person name="Rhee S.Y."/>
            <person name="Sohng J.K."/>
        </authorList>
    </citation>
    <scope>NUCLEOTIDE SEQUENCE</scope>
    <source>
        <tissue evidence="1">Leaf</tissue>
    </source>
</reference>
<protein>
    <submittedName>
        <fullName evidence="1">Uncharacterized protein</fullName>
    </submittedName>
</protein>
<proteinExistence type="predicted"/>
<gene>
    <name evidence="1" type="ORF">G2W53_015557</name>
</gene>
<name>A0A834WVV2_9FABA</name>
<comment type="caution">
    <text evidence="1">The sequence shown here is derived from an EMBL/GenBank/DDBJ whole genome shotgun (WGS) entry which is preliminary data.</text>
</comment>